<dbReference type="OrthoDB" id="3225429at2759"/>
<dbReference type="RefSeq" id="XP_001833718.1">
    <property type="nucleotide sequence ID" value="XM_001833666.1"/>
</dbReference>
<dbReference type="GO" id="GO:0050525">
    <property type="term" value="F:cutinase activity"/>
    <property type="evidence" value="ECO:0007669"/>
    <property type="project" value="UniProtKB-EC"/>
</dbReference>
<evidence type="ECO:0000256" key="2">
    <source>
        <dbReference type="ARBA" id="ARBA00013095"/>
    </source>
</evidence>
<evidence type="ECO:0000313" key="10">
    <source>
        <dbReference type="EMBL" id="EAU88080.1"/>
    </source>
</evidence>
<evidence type="ECO:0000313" key="11">
    <source>
        <dbReference type="Proteomes" id="UP000001861"/>
    </source>
</evidence>
<dbReference type="PANTHER" id="PTHR48250">
    <property type="entry name" value="CUTINASE 2-RELATED"/>
    <property type="match status" value="1"/>
</dbReference>
<dbReference type="AlphaFoldDB" id="A8NHA0"/>
<dbReference type="VEuPathDB" id="FungiDB:CC1G_11503"/>
<dbReference type="GeneID" id="6010223"/>
<dbReference type="SMART" id="SM01110">
    <property type="entry name" value="Cutinase"/>
    <property type="match status" value="1"/>
</dbReference>
<dbReference type="SUPFAM" id="SSF53474">
    <property type="entry name" value="alpha/beta-Hydrolases"/>
    <property type="match status" value="1"/>
</dbReference>
<feature type="disulfide bond" evidence="8">
    <location>
        <begin position="31"/>
        <end position="105"/>
    </location>
</feature>
<dbReference type="InterPro" id="IPR029058">
    <property type="entry name" value="AB_hydrolase_fold"/>
</dbReference>
<evidence type="ECO:0000256" key="6">
    <source>
        <dbReference type="ARBA" id="ARBA00034045"/>
    </source>
</evidence>
<feature type="signal peptide" evidence="9">
    <location>
        <begin position="1"/>
        <end position="18"/>
    </location>
</feature>
<feature type="active site" description="Proton donor/acceptor" evidence="7">
    <location>
        <position position="181"/>
    </location>
</feature>
<dbReference type="InterPro" id="IPR000675">
    <property type="entry name" value="Cutinase/axe"/>
</dbReference>
<feature type="disulfide bond" evidence="8">
    <location>
        <begin position="164"/>
        <end position="171"/>
    </location>
</feature>
<keyword evidence="11" id="KW-1185">Reference proteome</keyword>
<dbReference type="EC" id="3.1.1.74" evidence="2"/>
<protein>
    <recommendedName>
        <fullName evidence="2">cutinase</fullName>
        <ecNumber evidence="2">3.1.1.74</ecNumber>
    </recommendedName>
</protein>
<dbReference type="Pfam" id="PF01083">
    <property type="entry name" value="Cutinase"/>
    <property type="match status" value="1"/>
</dbReference>
<keyword evidence="4" id="KW-0378">Hydrolase</keyword>
<dbReference type="GO" id="GO:0005576">
    <property type="term" value="C:extracellular region"/>
    <property type="evidence" value="ECO:0007669"/>
    <property type="project" value="InterPro"/>
</dbReference>
<dbReference type="KEGG" id="cci:CC1G_11503"/>
<comment type="caution">
    <text evidence="10">The sequence shown here is derived from an EMBL/GenBank/DDBJ whole genome shotgun (WGS) entry which is preliminary data.</text>
</comment>
<evidence type="ECO:0000256" key="9">
    <source>
        <dbReference type="SAM" id="SignalP"/>
    </source>
</evidence>
<dbReference type="InParanoid" id="A8NHA0"/>
<evidence type="ECO:0000256" key="1">
    <source>
        <dbReference type="ARBA" id="ARBA00007534"/>
    </source>
</evidence>
<dbReference type="PRINTS" id="PR00129">
    <property type="entry name" value="CUTINASE"/>
</dbReference>
<feature type="active site" evidence="7">
    <location>
        <position position="168"/>
    </location>
</feature>
<comment type="catalytic activity">
    <reaction evidence="6">
        <text>cutin + H2O = cutin monomers.</text>
        <dbReference type="EC" id="3.1.1.74"/>
    </reaction>
</comment>
<evidence type="ECO:0000256" key="4">
    <source>
        <dbReference type="ARBA" id="ARBA00022801"/>
    </source>
</evidence>
<feature type="chain" id="PRO_5002724597" description="cutinase" evidence="9">
    <location>
        <begin position="19"/>
        <end position="199"/>
    </location>
</feature>
<dbReference type="PANTHER" id="PTHR48250:SF1">
    <property type="entry name" value="CUTINASE"/>
    <property type="match status" value="1"/>
</dbReference>
<keyword evidence="3 9" id="KW-0732">Signal</keyword>
<accession>A8NHA0</accession>
<evidence type="ECO:0000256" key="3">
    <source>
        <dbReference type="ARBA" id="ARBA00022729"/>
    </source>
</evidence>
<dbReference type="eggNOG" id="ENOG502S3AW">
    <property type="taxonomic scope" value="Eukaryota"/>
</dbReference>
<evidence type="ECO:0000256" key="5">
    <source>
        <dbReference type="ARBA" id="ARBA00023157"/>
    </source>
</evidence>
<comment type="similarity">
    <text evidence="1">Belongs to the cutinase family.</text>
</comment>
<evidence type="ECO:0000256" key="7">
    <source>
        <dbReference type="PIRSR" id="PIRSR611150-1"/>
    </source>
</evidence>
<sequence>MKFFALATLAIGALSALAAPVAQIDTRQLRCDDVYVFFARGTTEIGTLGTVIGPRLRTAVSRAVRGSVTFEGIDYPAVVAGFLAGGDRGGARTMAQKVSSIAAQCPDAKIFISGYSQGAQVTHLAARQLSAADQARVTGVITFGDPNRDRALPGGLENRRKTFCNAGDLICAGRSTILLPHLTYGSDATEAASFIAGRV</sequence>
<organism evidence="10 11">
    <name type="scientific">Coprinopsis cinerea (strain Okayama-7 / 130 / ATCC MYA-4618 / FGSC 9003)</name>
    <name type="common">Inky cap fungus</name>
    <name type="synonym">Hormographiella aspergillata</name>
    <dbReference type="NCBI Taxonomy" id="240176"/>
    <lineage>
        <taxon>Eukaryota</taxon>
        <taxon>Fungi</taxon>
        <taxon>Dikarya</taxon>
        <taxon>Basidiomycota</taxon>
        <taxon>Agaricomycotina</taxon>
        <taxon>Agaricomycetes</taxon>
        <taxon>Agaricomycetidae</taxon>
        <taxon>Agaricales</taxon>
        <taxon>Agaricineae</taxon>
        <taxon>Psathyrellaceae</taxon>
        <taxon>Coprinopsis</taxon>
    </lineage>
</organism>
<reference evidence="10 11" key="1">
    <citation type="journal article" date="2010" name="Proc. Natl. Acad. Sci. U.S.A.">
        <title>Insights into evolution of multicellular fungi from the assembled chromosomes of the mushroom Coprinopsis cinerea (Coprinus cinereus).</title>
        <authorList>
            <person name="Stajich J.E."/>
            <person name="Wilke S.K."/>
            <person name="Ahren D."/>
            <person name="Au C.H."/>
            <person name="Birren B.W."/>
            <person name="Borodovsky M."/>
            <person name="Burns C."/>
            <person name="Canback B."/>
            <person name="Casselton L.A."/>
            <person name="Cheng C.K."/>
            <person name="Deng J."/>
            <person name="Dietrich F.S."/>
            <person name="Fargo D.C."/>
            <person name="Farman M.L."/>
            <person name="Gathman A.C."/>
            <person name="Goldberg J."/>
            <person name="Guigo R."/>
            <person name="Hoegger P.J."/>
            <person name="Hooker J.B."/>
            <person name="Huggins A."/>
            <person name="James T.Y."/>
            <person name="Kamada T."/>
            <person name="Kilaru S."/>
            <person name="Kodira C."/>
            <person name="Kues U."/>
            <person name="Kupfer D."/>
            <person name="Kwan H.S."/>
            <person name="Lomsadze A."/>
            <person name="Li W."/>
            <person name="Lilly W.W."/>
            <person name="Ma L.J."/>
            <person name="Mackey A.J."/>
            <person name="Manning G."/>
            <person name="Martin F."/>
            <person name="Muraguchi H."/>
            <person name="Natvig D.O."/>
            <person name="Palmerini H."/>
            <person name="Ramesh M.A."/>
            <person name="Rehmeyer C.J."/>
            <person name="Roe B.A."/>
            <person name="Shenoy N."/>
            <person name="Stanke M."/>
            <person name="Ter-Hovhannisyan V."/>
            <person name="Tunlid A."/>
            <person name="Velagapudi R."/>
            <person name="Vision T.J."/>
            <person name="Zeng Q."/>
            <person name="Zolan M.E."/>
            <person name="Pukkila P.J."/>
        </authorList>
    </citation>
    <scope>NUCLEOTIDE SEQUENCE [LARGE SCALE GENOMIC DNA]</scope>
    <source>
        <strain evidence="11">Okayama-7 / 130 / ATCC MYA-4618 / FGSC 9003</strain>
    </source>
</reference>
<proteinExistence type="inferred from homology"/>
<dbReference type="Gene3D" id="3.40.50.1820">
    <property type="entry name" value="alpha/beta hydrolase"/>
    <property type="match status" value="1"/>
</dbReference>
<name>A8NHA0_COPC7</name>
<dbReference type="GO" id="GO:0016052">
    <property type="term" value="P:carbohydrate catabolic process"/>
    <property type="evidence" value="ECO:0007669"/>
    <property type="project" value="TreeGrafter"/>
</dbReference>
<dbReference type="Proteomes" id="UP000001861">
    <property type="component" value="Unassembled WGS sequence"/>
</dbReference>
<dbReference type="EMBL" id="AACS02000002">
    <property type="protein sequence ID" value="EAU88080.1"/>
    <property type="molecule type" value="Genomic_DNA"/>
</dbReference>
<keyword evidence="5 8" id="KW-1015">Disulfide bond</keyword>
<dbReference type="OMA" id="NDARDHI"/>
<evidence type="ECO:0000256" key="8">
    <source>
        <dbReference type="PIRSR" id="PIRSR611150-2"/>
    </source>
</evidence>
<dbReference type="InterPro" id="IPR011150">
    <property type="entry name" value="Cutinase_monf"/>
</dbReference>
<gene>
    <name evidence="10" type="ORF">CC1G_11503</name>
</gene>
<dbReference type="ESTHER" id="copc7-a8nha0">
    <property type="family name" value="Cutinase"/>
</dbReference>
<feature type="active site" description="Nucleophile" evidence="7">
    <location>
        <position position="116"/>
    </location>
</feature>